<comment type="caution">
    <text evidence="2">The sequence shown here is derived from an EMBL/GenBank/DDBJ whole genome shotgun (WGS) entry which is preliminary data.</text>
</comment>
<accession>A0A9P0EF29</accession>
<dbReference type="AlphaFoldDB" id="A0A9P0EF29"/>
<organism evidence="2 3">
    <name type="scientific">Clonostachys solani</name>
    <dbReference type="NCBI Taxonomy" id="160281"/>
    <lineage>
        <taxon>Eukaryota</taxon>
        <taxon>Fungi</taxon>
        <taxon>Dikarya</taxon>
        <taxon>Ascomycota</taxon>
        <taxon>Pezizomycotina</taxon>
        <taxon>Sordariomycetes</taxon>
        <taxon>Hypocreomycetidae</taxon>
        <taxon>Hypocreales</taxon>
        <taxon>Bionectriaceae</taxon>
        <taxon>Clonostachys</taxon>
    </lineage>
</organism>
<name>A0A9P0EF29_9HYPO</name>
<evidence type="ECO:0000313" key="2">
    <source>
        <dbReference type="EMBL" id="CAH0050436.1"/>
    </source>
</evidence>
<proteinExistence type="predicted"/>
<reference evidence="2" key="1">
    <citation type="submission" date="2021-10" db="EMBL/GenBank/DDBJ databases">
        <authorList>
            <person name="Piombo E."/>
        </authorList>
    </citation>
    <scope>NUCLEOTIDE SEQUENCE</scope>
</reference>
<evidence type="ECO:0000256" key="1">
    <source>
        <dbReference type="SAM" id="MobiDB-lite"/>
    </source>
</evidence>
<protein>
    <submittedName>
        <fullName evidence="2">Uncharacterized protein</fullName>
    </submittedName>
</protein>
<gene>
    <name evidence="2" type="ORF">CSOL1703_00002408</name>
</gene>
<sequence length="236" mass="26297">MSDPPPPYEDIATEQNNNGSSKRGHASATSGDVYYMGPHQKDRQFALTIHPNSLATTPNPSIILHDGLTTRNPAIGTSRNTWVSGSDRLFEEFIIAVSPLGGSQPAEERLLTVDEGTYWHPVIRLRYSLPATQAMAGAHSVDDIQRQEFEWQESSSREVQSLGGKDSGWRLVNLSNVNETLAICVPNGHSLTKFLRFSFRGKGRTGSHYSPTWEVMAILTGLTTWERMNQILRRMD</sequence>
<dbReference type="EMBL" id="CABFOC020000035">
    <property type="protein sequence ID" value="CAH0050436.1"/>
    <property type="molecule type" value="Genomic_DNA"/>
</dbReference>
<keyword evidence="3" id="KW-1185">Reference proteome</keyword>
<feature type="region of interest" description="Disordered" evidence="1">
    <location>
        <begin position="1"/>
        <end position="34"/>
    </location>
</feature>
<dbReference type="Proteomes" id="UP000775872">
    <property type="component" value="Unassembled WGS sequence"/>
</dbReference>
<evidence type="ECO:0000313" key="3">
    <source>
        <dbReference type="Proteomes" id="UP000775872"/>
    </source>
</evidence>
<dbReference type="OrthoDB" id="5073671at2759"/>